<dbReference type="Gramene" id="Kaladp0071s0238.1.v1.1">
    <property type="protein sequence ID" value="Kaladp0071s0238.1.v1.1.CDS.1"/>
    <property type="gene ID" value="Kaladp0071s0238.v1.1"/>
</dbReference>
<accession>A0A7N0UL23</accession>
<dbReference type="AlphaFoldDB" id="A0A7N0UL23"/>
<dbReference type="EnsemblPlants" id="Kaladp0071s0238.1.v1.1">
    <property type="protein sequence ID" value="Kaladp0071s0238.1.v1.1.CDS.1"/>
    <property type="gene ID" value="Kaladp0071s0238.v1.1"/>
</dbReference>
<protein>
    <recommendedName>
        <fullName evidence="1">Reverse transcriptase zinc-binding domain-containing protein</fullName>
    </recommendedName>
</protein>
<dbReference type="Proteomes" id="UP000594263">
    <property type="component" value="Unplaced"/>
</dbReference>
<sequence>MVPTYRSKAPWTYFNGSIAQLLTNNNFALILGTLPSHAAHKLRTLQLESGDDKWIWTGAKDGVVTAKSFFKHTQDVGTRSRTWSKIWKKEIPHRFSFLVWKIRHQVITVDSFLQQRGFPLASKCRCCKRSQVETMDHLFASSETANQVWSCLGSLVGVHGPFVDMKSLSNVWFDQADPRSQLGLSKMIAFGQGLWDIWKYRCAATFGEALSLPHPNRYKMSVLNMIKIRLNGFSPSRSTTNSNPASLRQTEILTLPKLKSASSLWRPADQGATANIARKGHLSAIILRSPDGRSQGAVLSRLVPLGHFQDLCVLINCAKSLAEASGVHLKQIQWDHDVAPPSSRKWAASSIEIIIKTIPRSANAAARVLLRHHNEFPLNGHRRLSNQQLPVEIYLMIQQDARML</sequence>
<evidence type="ECO:0000313" key="3">
    <source>
        <dbReference type="Proteomes" id="UP000594263"/>
    </source>
</evidence>
<feature type="domain" description="Reverse transcriptase zinc-binding" evidence="1">
    <location>
        <begin position="66"/>
        <end position="149"/>
    </location>
</feature>
<reference evidence="2" key="1">
    <citation type="submission" date="2021-01" db="UniProtKB">
        <authorList>
            <consortium name="EnsemblPlants"/>
        </authorList>
    </citation>
    <scope>IDENTIFICATION</scope>
</reference>
<keyword evidence="3" id="KW-1185">Reference proteome</keyword>
<dbReference type="Pfam" id="PF13966">
    <property type="entry name" value="zf-RVT"/>
    <property type="match status" value="1"/>
</dbReference>
<name>A0A7N0UL23_KALFE</name>
<proteinExistence type="predicted"/>
<evidence type="ECO:0000313" key="2">
    <source>
        <dbReference type="EnsemblPlants" id="Kaladp0071s0238.1.v1.1.CDS.1"/>
    </source>
</evidence>
<dbReference type="InterPro" id="IPR026960">
    <property type="entry name" value="RVT-Znf"/>
</dbReference>
<organism evidence="2 3">
    <name type="scientific">Kalanchoe fedtschenkoi</name>
    <name type="common">Lavender scallops</name>
    <name type="synonym">South American air plant</name>
    <dbReference type="NCBI Taxonomy" id="63787"/>
    <lineage>
        <taxon>Eukaryota</taxon>
        <taxon>Viridiplantae</taxon>
        <taxon>Streptophyta</taxon>
        <taxon>Embryophyta</taxon>
        <taxon>Tracheophyta</taxon>
        <taxon>Spermatophyta</taxon>
        <taxon>Magnoliopsida</taxon>
        <taxon>eudicotyledons</taxon>
        <taxon>Gunneridae</taxon>
        <taxon>Pentapetalae</taxon>
        <taxon>Saxifragales</taxon>
        <taxon>Crassulaceae</taxon>
        <taxon>Kalanchoe</taxon>
    </lineage>
</organism>
<evidence type="ECO:0000259" key="1">
    <source>
        <dbReference type="Pfam" id="PF13966"/>
    </source>
</evidence>